<organism evidence="2 3">
    <name type="scientific">Tetrapyrgos nigripes</name>
    <dbReference type="NCBI Taxonomy" id="182062"/>
    <lineage>
        <taxon>Eukaryota</taxon>
        <taxon>Fungi</taxon>
        <taxon>Dikarya</taxon>
        <taxon>Basidiomycota</taxon>
        <taxon>Agaricomycotina</taxon>
        <taxon>Agaricomycetes</taxon>
        <taxon>Agaricomycetidae</taxon>
        <taxon>Agaricales</taxon>
        <taxon>Marasmiineae</taxon>
        <taxon>Marasmiaceae</taxon>
        <taxon>Tetrapyrgos</taxon>
    </lineage>
</organism>
<evidence type="ECO:0000313" key="2">
    <source>
        <dbReference type="EMBL" id="KAF5369438.1"/>
    </source>
</evidence>
<comment type="caution">
    <text evidence="2">The sequence shown here is derived from an EMBL/GenBank/DDBJ whole genome shotgun (WGS) entry which is preliminary data.</text>
</comment>
<feature type="compositionally biased region" description="Polar residues" evidence="1">
    <location>
        <begin position="103"/>
        <end position="113"/>
    </location>
</feature>
<feature type="compositionally biased region" description="Polar residues" evidence="1">
    <location>
        <begin position="138"/>
        <end position="148"/>
    </location>
</feature>
<accession>A0A8H5GQJ1</accession>
<feature type="compositionally biased region" description="Low complexity" evidence="1">
    <location>
        <begin position="149"/>
        <end position="170"/>
    </location>
</feature>
<evidence type="ECO:0000313" key="3">
    <source>
        <dbReference type="Proteomes" id="UP000559256"/>
    </source>
</evidence>
<feature type="region of interest" description="Disordered" evidence="1">
    <location>
        <begin position="53"/>
        <end position="176"/>
    </location>
</feature>
<protein>
    <submittedName>
        <fullName evidence="2">Uncharacterized protein</fullName>
    </submittedName>
</protein>
<gene>
    <name evidence="2" type="ORF">D9758_002527</name>
</gene>
<name>A0A8H5GQJ1_9AGAR</name>
<dbReference type="EMBL" id="JAACJM010000013">
    <property type="protein sequence ID" value="KAF5369438.1"/>
    <property type="molecule type" value="Genomic_DNA"/>
</dbReference>
<dbReference type="AlphaFoldDB" id="A0A8H5GQJ1"/>
<sequence length="176" mass="18929">MNNFKALVNEEEEQGMIKKLLWFLNICDVAEKASDSRNGSSSARGTLALDPEKCLTSKPSTKRTEIVHCSSDQPTKDSRSSPAFVGPKSLSSSVDLLPRPPKFSSSRISQLSDCSDKGPNITQRNNMVKWWGPPEGNPDSTKSQTSRDAVSGRSGISSASGLALGLTSSSTERYCA</sequence>
<reference evidence="2 3" key="1">
    <citation type="journal article" date="2020" name="ISME J.">
        <title>Uncovering the hidden diversity of litter-decomposition mechanisms in mushroom-forming fungi.</title>
        <authorList>
            <person name="Floudas D."/>
            <person name="Bentzer J."/>
            <person name="Ahren D."/>
            <person name="Johansson T."/>
            <person name="Persson P."/>
            <person name="Tunlid A."/>
        </authorList>
    </citation>
    <scope>NUCLEOTIDE SEQUENCE [LARGE SCALE GENOMIC DNA]</scope>
    <source>
        <strain evidence="2 3">CBS 291.85</strain>
    </source>
</reference>
<proteinExistence type="predicted"/>
<dbReference type="Proteomes" id="UP000559256">
    <property type="component" value="Unassembled WGS sequence"/>
</dbReference>
<evidence type="ECO:0000256" key="1">
    <source>
        <dbReference type="SAM" id="MobiDB-lite"/>
    </source>
</evidence>
<keyword evidence="3" id="KW-1185">Reference proteome</keyword>